<keyword evidence="3" id="KW-1185">Reference proteome</keyword>
<gene>
    <name evidence="2" type="ORF">J2W48_002507</name>
</gene>
<dbReference type="Proteomes" id="UP001269081">
    <property type="component" value="Unassembled WGS sequence"/>
</dbReference>
<dbReference type="InterPro" id="IPR002798">
    <property type="entry name" value="SpoIIM-like"/>
</dbReference>
<feature type="transmembrane region" description="Helical" evidence="1">
    <location>
        <begin position="88"/>
        <end position="113"/>
    </location>
</feature>
<keyword evidence="1" id="KW-1133">Transmembrane helix</keyword>
<comment type="caution">
    <text evidence="2">The sequence shown here is derived from an EMBL/GenBank/DDBJ whole genome shotgun (WGS) entry which is preliminary data.</text>
</comment>
<reference evidence="2 3" key="1">
    <citation type="submission" date="2023-07" db="EMBL/GenBank/DDBJ databases">
        <title>Sorghum-associated microbial communities from plants grown in Nebraska, USA.</title>
        <authorList>
            <person name="Schachtman D."/>
        </authorList>
    </citation>
    <scope>NUCLEOTIDE SEQUENCE [LARGE SCALE GENOMIC DNA]</scope>
    <source>
        <strain evidence="2 3">4129</strain>
    </source>
</reference>
<dbReference type="EMBL" id="JAVDWQ010000007">
    <property type="protein sequence ID" value="MDR7210566.1"/>
    <property type="molecule type" value="Genomic_DNA"/>
</dbReference>
<dbReference type="PANTHER" id="PTHR35337:SF1">
    <property type="entry name" value="SLR1478 PROTEIN"/>
    <property type="match status" value="1"/>
</dbReference>
<protein>
    <submittedName>
        <fullName evidence="2">Membrane protein SpoIIM required for sporulation</fullName>
    </submittedName>
</protein>
<organism evidence="2 3">
    <name type="scientific">Flavobacterium piscis</name>
    <dbReference type="NCBI Taxonomy" id="1114874"/>
    <lineage>
        <taxon>Bacteria</taxon>
        <taxon>Pseudomonadati</taxon>
        <taxon>Bacteroidota</taxon>
        <taxon>Flavobacteriia</taxon>
        <taxon>Flavobacteriales</taxon>
        <taxon>Flavobacteriaceae</taxon>
        <taxon>Flavobacterium</taxon>
    </lineage>
</organism>
<evidence type="ECO:0000256" key="1">
    <source>
        <dbReference type="SAM" id="Phobius"/>
    </source>
</evidence>
<dbReference type="Pfam" id="PF01944">
    <property type="entry name" value="SpoIIM"/>
    <property type="match status" value="1"/>
</dbReference>
<evidence type="ECO:0000313" key="2">
    <source>
        <dbReference type="EMBL" id="MDR7210566.1"/>
    </source>
</evidence>
<feature type="transmembrane region" description="Helical" evidence="1">
    <location>
        <begin position="20"/>
        <end position="45"/>
    </location>
</feature>
<feature type="transmembrane region" description="Helical" evidence="1">
    <location>
        <begin position="134"/>
        <end position="155"/>
    </location>
</feature>
<name>A0ABU1YAK5_9FLAO</name>
<keyword evidence="1" id="KW-0812">Transmembrane</keyword>
<keyword evidence="1" id="KW-0472">Membrane</keyword>
<evidence type="ECO:0000313" key="3">
    <source>
        <dbReference type="Proteomes" id="UP001269081"/>
    </source>
</evidence>
<dbReference type="PANTHER" id="PTHR35337">
    <property type="entry name" value="SLR1478 PROTEIN"/>
    <property type="match status" value="1"/>
</dbReference>
<proteinExistence type="predicted"/>
<dbReference type="RefSeq" id="WP_310281738.1">
    <property type="nucleotide sequence ID" value="NZ_JAVDWQ010000007.1"/>
</dbReference>
<sequence length="199" mass="22451">MKKLMLQNSNLLRAKRMFRYFLLLSFIFWAIPFVIRLFFLDVAIIKDIPSEKSLDIVSEITGHALKNDTWSVFCLIFINNLKCCLINIGGGIMLGVATLSNLILNGFFAADTFATIHKNGMGVGQIFRYTLPHCFELVGIWLSGAVGFSLAKVIIDYMRGKELPNSDYFKFIGKYFLLTVLIILAAAFVEAYISIPKTK</sequence>
<accession>A0ABU1YAK5</accession>
<feature type="transmembrane region" description="Helical" evidence="1">
    <location>
        <begin position="175"/>
        <end position="195"/>
    </location>
</feature>